<dbReference type="EMBL" id="CAJOBC010007163">
    <property type="protein sequence ID" value="CAF3923210.1"/>
    <property type="molecule type" value="Genomic_DNA"/>
</dbReference>
<dbReference type="AlphaFoldDB" id="A0A814TGC7"/>
<feature type="region of interest" description="Disordered" evidence="1">
    <location>
        <begin position="1"/>
        <end position="42"/>
    </location>
</feature>
<name>A0A814TGC7_9BILA</name>
<keyword evidence="4" id="KW-1185">Reference proteome</keyword>
<protein>
    <submittedName>
        <fullName evidence="2">Uncharacterized protein</fullName>
    </submittedName>
</protein>
<gene>
    <name evidence="2" type="ORF">GPM918_LOCUS21613</name>
    <name evidence="3" type="ORF">SRO942_LOCUS21610</name>
</gene>
<comment type="caution">
    <text evidence="2">The sequence shown here is derived from an EMBL/GenBank/DDBJ whole genome shotgun (WGS) entry which is preliminary data.</text>
</comment>
<feature type="compositionally biased region" description="Polar residues" evidence="1">
    <location>
        <begin position="14"/>
        <end position="30"/>
    </location>
</feature>
<dbReference type="OrthoDB" id="9978080at2759"/>
<evidence type="ECO:0000256" key="1">
    <source>
        <dbReference type="SAM" id="MobiDB-lite"/>
    </source>
</evidence>
<evidence type="ECO:0000313" key="2">
    <source>
        <dbReference type="EMBL" id="CAF1159708.1"/>
    </source>
</evidence>
<dbReference type="Proteomes" id="UP000681722">
    <property type="component" value="Unassembled WGS sequence"/>
</dbReference>
<reference evidence="2" key="1">
    <citation type="submission" date="2021-02" db="EMBL/GenBank/DDBJ databases">
        <authorList>
            <person name="Nowell W R."/>
        </authorList>
    </citation>
    <scope>NUCLEOTIDE SEQUENCE</scope>
</reference>
<proteinExistence type="predicted"/>
<organism evidence="2 4">
    <name type="scientific">Didymodactylos carnosus</name>
    <dbReference type="NCBI Taxonomy" id="1234261"/>
    <lineage>
        <taxon>Eukaryota</taxon>
        <taxon>Metazoa</taxon>
        <taxon>Spiralia</taxon>
        <taxon>Gnathifera</taxon>
        <taxon>Rotifera</taxon>
        <taxon>Eurotatoria</taxon>
        <taxon>Bdelloidea</taxon>
        <taxon>Philodinida</taxon>
        <taxon>Philodinidae</taxon>
        <taxon>Didymodactylos</taxon>
    </lineage>
</organism>
<dbReference type="EMBL" id="CAJNOQ010007163">
    <property type="protein sequence ID" value="CAF1159708.1"/>
    <property type="molecule type" value="Genomic_DNA"/>
</dbReference>
<dbReference type="Proteomes" id="UP000663829">
    <property type="component" value="Unassembled WGS sequence"/>
</dbReference>
<accession>A0A814TGC7</accession>
<sequence length="68" mass="7780">MNKAPRQKRAEIQRLTSISNLRTKQLSASSGKRGHEEERIEHFDLELRPTKLHDLKVGEFVSGGDSKH</sequence>
<feature type="compositionally biased region" description="Basic and acidic residues" evidence="1">
    <location>
        <begin position="33"/>
        <end position="42"/>
    </location>
</feature>
<evidence type="ECO:0000313" key="3">
    <source>
        <dbReference type="EMBL" id="CAF3923210.1"/>
    </source>
</evidence>
<evidence type="ECO:0000313" key="4">
    <source>
        <dbReference type="Proteomes" id="UP000663829"/>
    </source>
</evidence>